<feature type="compositionally biased region" description="Basic and acidic residues" evidence="1">
    <location>
        <begin position="1"/>
        <end position="10"/>
    </location>
</feature>
<dbReference type="AlphaFoldDB" id="A0A2H6KJC3"/>
<keyword evidence="2" id="KW-0812">Transmembrane</keyword>
<dbReference type="VEuPathDB" id="PiroplasmaDB:BOVATA_045790"/>
<keyword evidence="2" id="KW-1133">Transmembrane helix</keyword>
<protein>
    <submittedName>
        <fullName evidence="3">Uncharacterized protein</fullName>
    </submittedName>
</protein>
<feature type="region of interest" description="Disordered" evidence="1">
    <location>
        <begin position="1"/>
        <end position="32"/>
    </location>
</feature>
<accession>A0A2H6KJC3</accession>
<keyword evidence="2" id="KW-0472">Membrane</keyword>
<sequence>MAKVGSEGHLDSASSPGLSSDSTQRQGAPKAVRRLRFGGNPSIIHSAIYGTVAGLITYGGYILMRAVKLDNCNTDYLARQSRWRHFEKQQLFQRELSQKMNAHFVASLAQEYDPVAIRRPNSPL</sequence>
<keyword evidence="4" id="KW-1185">Reference proteome</keyword>
<reference evidence="3 4" key="1">
    <citation type="journal article" date="2017" name="BMC Genomics">
        <title>Whole-genome assembly of Babesia ovata and comparative genomics between closely related pathogens.</title>
        <authorList>
            <person name="Yamagishi J."/>
            <person name="Asada M."/>
            <person name="Hakimi H."/>
            <person name="Tanaka T.Q."/>
            <person name="Sugimoto C."/>
            <person name="Kawazu S."/>
        </authorList>
    </citation>
    <scope>NUCLEOTIDE SEQUENCE [LARGE SCALE GENOMIC DNA]</scope>
    <source>
        <strain evidence="3 4">Miyake</strain>
    </source>
</reference>
<evidence type="ECO:0000256" key="2">
    <source>
        <dbReference type="SAM" id="Phobius"/>
    </source>
</evidence>
<dbReference type="EMBL" id="BDSA01000013">
    <property type="protein sequence ID" value="GBE63086.1"/>
    <property type="molecule type" value="Genomic_DNA"/>
</dbReference>
<feature type="compositionally biased region" description="Low complexity" evidence="1">
    <location>
        <begin position="11"/>
        <end position="22"/>
    </location>
</feature>
<organism evidence="3 4">
    <name type="scientific">Babesia ovata</name>
    <dbReference type="NCBI Taxonomy" id="189622"/>
    <lineage>
        <taxon>Eukaryota</taxon>
        <taxon>Sar</taxon>
        <taxon>Alveolata</taxon>
        <taxon>Apicomplexa</taxon>
        <taxon>Aconoidasida</taxon>
        <taxon>Piroplasmida</taxon>
        <taxon>Babesiidae</taxon>
        <taxon>Babesia</taxon>
    </lineage>
</organism>
<evidence type="ECO:0000313" key="3">
    <source>
        <dbReference type="EMBL" id="GBE63086.1"/>
    </source>
</evidence>
<comment type="caution">
    <text evidence="3">The sequence shown here is derived from an EMBL/GenBank/DDBJ whole genome shotgun (WGS) entry which is preliminary data.</text>
</comment>
<evidence type="ECO:0000256" key="1">
    <source>
        <dbReference type="SAM" id="MobiDB-lite"/>
    </source>
</evidence>
<dbReference type="GeneID" id="39876856"/>
<proteinExistence type="predicted"/>
<dbReference type="RefSeq" id="XP_028869329.1">
    <property type="nucleotide sequence ID" value="XM_029013496.1"/>
</dbReference>
<name>A0A2H6KJC3_9APIC</name>
<dbReference type="Proteomes" id="UP000236319">
    <property type="component" value="Unassembled WGS sequence"/>
</dbReference>
<feature type="transmembrane region" description="Helical" evidence="2">
    <location>
        <begin position="43"/>
        <end position="64"/>
    </location>
</feature>
<dbReference type="OrthoDB" id="383103at2759"/>
<evidence type="ECO:0000313" key="4">
    <source>
        <dbReference type="Proteomes" id="UP000236319"/>
    </source>
</evidence>
<gene>
    <name evidence="3" type="ORF">BOVATA_045790</name>
</gene>